<dbReference type="STRING" id="385682.SAMN05444380_105152"/>
<evidence type="ECO:0008006" key="3">
    <source>
        <dbReference type="Google" id="ProtNLM"/>
    </source>
</evidence>
<proteinExistence type="predicted"/>
<accession>A0A1I1X8I4</accession>
<name>A0A1I1X8I4_9BACT</name>
<dbReference type="InterPro" id="IPR024492">
    <property type="entry name" value="DUF2764"/>
</dbReference>
<dbReference type="eggNOG" id="COG1527">
    <property type="taxonomic scope" value="Bacteria"/>
</dbReference>
<gene>
    <name evidence="1" type="ORF">SAMN05444380_105152</name>
</gene>
<dbReference type="InParanoid" id="A0A1I1X8I4"/>
<reference evidence="1 2" key="1">
    <citation type="submission" date="2016-10" db="EMBL/GenBank/DDBJ databases">
        <authorList>
            <person name="de Groot N.N."/>
        </authorList>
    </citation>
    <scope>NUCLEOTIDE SEQUENCE [LARGE SCALE GENOMIC DNA]</scope>
    <source>
        <strain evidence="1 2">DSM 19012</strain>
    </source>
</reference>
<organism evidence="1 2">
    <name type="scientific">Thermophagus xiamenensis</name>
    <dbReference type="NCBI Taxonomy" id="385682"/>
    <lineage>
        <taxon>Bacteria</taxon>
        <taxon>Pseudomonadati</taxon>
        <taxon>Bacteroidota</taxon>
        <taxon>Bacteroidia</taxon>
        <taxon>Marinilabiliales</taxon>
        <taxon>Marinilabiliaceae</taxon>
        <taxon>Thermophagus</taxon>
    </lineage>
</organism>
<protein>
    <recommendedName>
        <fullName evidence="3">DUF2764 domain-containing protein</fullName>
    </recommendedName>
</protein>
<dbReference type="AlphaFoldDB" id="A0A1I1X8I4"/>
<dbReference type="OrthoDB" id="9813754at2"/>
<sequence length="292" mass="34984">MYKNYYCLVAGLPEIVPEEKKLPFSSIQFREQLKEELDPSDFALVRQLFFRFDHKNILNLFFHTNGKADDIIWDQRGNFSKEDLEPLTDRKELDLFDFSGFPDYFQQFIFLMHSEEPPTQKVEASRMLTAGYYKLLESSNNSFVRETSHFLRIRNNIITALNIRKHQIKAENAFIGDDEISDALKKSRVRDFGLATEVDFIEELIQIFEIDNLRDRELRLDMQLWDFIENTTFFNYFSIERILAFLMKLFIAERWIELNPQKGREMFEKIFTQIKTGFKFPEEYTLTYGKKR</sequence>
<evidence type="ECO:0000313" key="2">
    <source>
        <dbReference type="Proteomes" id="UP000181976"/>
    </source>
</evidence>
<keyword evidence="2" id="KW-1185">Reference proteome</keyword>
<dbReference type="Proteomes" id="UP000181976">
    <property type="component" value="Unassembled WGS sequence"/>
</dbReference>
<dbReference type="RefSeq" id="WP_010526620.1">
    <property type="nucleotide sequence ID" value="NZ_AFSL01000014.1"/>
</dbReference>
<evidence type="ECO:0000313" key="1">
    <source>
        <dbReference type="EMBL" id="SFE02918.1"/>
    </source>
</evidence>
<dbReference type="EMBL" id="FONA01000005">
    <property type="protein sequence ID" value="SFE02918.1"/>
    <property type="molecule type" value="Genomic_DNA"/>
</dbReference>
<dbReference type="Pfam" id="PF10962">
    <property type="entry name" value="DUF2764"/>
    <property type="match status" value="1"/>
</dbReference>